<accession>A0A0A9F0P2</accession>
<dbReference type="EMBL" id="GBRH01193107">
    <property type="protein sequence ID" value="JAE04789.1"/>
    <property type="molecule type" value="Transcribed_RNA"/>
</dbReference>
<sequence length="102" mass="11596">MLHNHCSCHCLCCFILDKLLPATIPAIASQGNTFFFPDQACMLCRGFGTHRVPRYQVSMVYIASCHSCCFIWVGLSHKCRFIYAMIQETQSFCLKRLLLASP</sequence>
<feature type="signal peptide" evidence="1">
    <location>
        <begin position="1"/>
        <end position="21"/>
    </location>
</feature>
<evidence type="ECO:0000313" key="2">
    <source>
        <dbReference type="EMBL" id="JAE04789.1"/>
    </source>
</evidence>
<evidence type="ECO:0000256" key="1">
    <source>
        <dbReference type="SAM" id="SignalP"/>
    </source>
</evidence>
<protein>
    <recommendedName>
        <fullName evidence="3">Secreted protein</fullName>
    </recommendedName>
</protein>
<keyword evidence="1" id="KW-0732">Signal</keyword>
<organism evidence="2">
    <name type="scientific">Arundo donax</name>
    <name type="common">Giant reed</name>
    <name type="synonym">Donax arundinaceus</name>
    <dbReference type="NCBI Taxonomy" id="35708"/>
    <lineage>
        <taxon>Eukaryota</taxon>
        <taxon>Viridiplantae</taxon>
        <taxon>Streptophyta</taxon>
        <taxon>Embryophyta</taxon>
        <taxon>Tracheophyta</taxon>
        <taxon>Spermatophyta</taxon>
        <taxon>Magnoliopsida</taxon>
        <taxon>Liliopsida</taxon>
        <taxon>Poales</taxon>
        <taxon>Poaceae</taxon>
        <taxon>PACMAD clade</taxon>
        <taxon>Arundinoideae</taxon>
        <taxon>Arundineae</taxon>
        <taxon>Arundo</taxon>
    </lineage>
</organism>
<reference evidence="2" key="1">
    <citation type="submission" date="2014-09" db="EMBL/GenBank/DDBJ databases">
        <authorList>
            <person name="Magalhaes I.L.F."/>
            <person name="Oliveira U."/>
            <person name="Santos F.R."/>
            <person name="Vidigal T.H.D.A."/>
            <person name="Brescovit A.D."/>
            <person name="Santos A.J."/>
        </authorList>
    </citation>
    <scope>NUCLEOTIDE SEQUENCE</scope>
    <source>
        <tissue evidence="2">Shoot tissue taken approximately 20 cm above the soil surface</tissue>
    </source>
</reference>
<name>A0A0A9F0P2_ARUDO</name>
<reference evidence="2" key="2">
    <citation type="journal article" date="2015" name="Data Brief">
        <title>Shoot transcriptome of the giant reed, Arundo donax.</title>
        <authorList>
            <person name="Barrero R.A."/>
            <person name="Guerrero F.D."/>
            <person name="Moolhuijzen P."/>
            <person name="Goolsby J.A."/>
            <person name="Tidwell J."/>
            <person name="Bellgard S.E."/>
            <person name="Bellgard M.I."/>
        </authorList>
    </citation>
    <scope>NUCLEOTIDE SEQUENCE</scope>
    <source>
        <tissue evidence="2">Shoot tissue taken approximately 20 cm above the soil surface</tissue>
    </source>
</reference>
<dbReference type="AlphaFoldDB" id="A0A0A9F0P2"/>
<proteinExistence type="predicted"/>
<feature type="chain" id="PRO_5002044288" description="Secreted protein" evidence="1">
    <location>
        <begin position="22"/>
        <end position="102"/>
    </location>
</feature>
<evidence type="ECO:0008006" key="3">
    <source>
        <dbReference type="Google" id="ProtNLM"/>
    </source>
</evidence>